<dbReference type="Proteomes" id="UP001287356">
    <property type="component" value="Unassembled WGS sequence"/>
</dbReference>
<dbReference type="Gene3D" id="3.40.1090.10">
    <property type="entry name" value="Cytosolic phospholipase A2 catalytic domain"/>
    <property type="match status" value="1"/>
</dbReference>
<keyword evidence="7" id="KW-1185">Reference proteome</keyword>
<dbReference type="GO" id="GO:0016042">
    <property type="term" value="P:lipid catabolic process"/>
    <property type="evidence" value="ECO:0007669"/>
    <property type="project" value="UniProtKB-KW"/>
</dbReference>
<feature type="domain" description="PNPLA" evidence="5">
    <location>
        <begin position="1"/>
        <end position="77"/>
    </location>
</feature>
<keyword evidence="1 6" id="KW-0378">Hydrolase</keyword>
<dbReference type="GO" id="GO:0016740">
    <property type="term" value="F:transferase activity"/>
    <property type="evidence" value="ECO:0007669"/>
    <property type="project" value="UniProtKB-KW"/>
</dbReference>
<comment type="caution">
    <text evidence="6">The sequence shown here is derived from an EMBL/GenBank/DDBJ whole genome shotgun (WGS) entry which is preliminary data.</text>
</comment>
<dbReference type="PANTHER" id="PTHR24185">
    <property type="entry name" value="CALCIUM-INDEPENDENT PHOSPHOLIPASE A2-GAMMA"/>
    <property type="match status" value="1"/>
</dbReference>
<comment type="caution">
    <text evidence="4">Lacks conserved residue(s) required for the propagation of feature annotation.</text>
</comment>
<keyword evidence="3" id="KW-0443">Lipid metabolism</keyword>
<evidence type="ECO:0000256" key="1">
    <source>
        <dbReference type="ARBA" id="ARBA00022801"/>
    </source>
</evidence>
<name>A0AAE0K409_9PEZI</name>
<dbReference type="PANTHER" id="PTHR24185:SF1">
    <property type="entry name" value="CALCIUM-INDEPENDENT PHOSPHOLIPASE A2-GAMMA"/>
    <property type="match status" value="1"/>
</dbReference>
<evidence type="ECO:0000256" key="2">
    <source>
        <dbReference type="ARBA" id="ARBA00022963"/>
    </source>
</evidence>
<sequence>MFVHNSFVCTTRVETASATLLRSYRSPDDDGFDYNIWEAIRATSAAPIYFDAIEFGKPPEKYYDGGIRNNNPINHAFWETYAIWGRDANIGFGIFGHQIVRACTEIATQTEQTAADFIRNHQHQYPVNQSYFRFNIPHGLKEIQLDEWQMRLSEAEQAIYARDAVLHYGAAEDIFSRALGGASERSLQQGDTRVLNAKDYLAAICDRQGDLRKGEQLYKEILAAREKSLGMTDPLTWKTVSDLVGIYDYEGRVQEAKDFYLRALEGLEAHAEVGTG</sequence>
<dbReference type="InterPro" id="IPR011990">
    <property type="entry name" value="TPR-like_helical_dom_sf"/>
</dbReference>
<protein>
    <submittedName>
        <fullName evidence="6">Acyl transferase/acyl hydrolase/lysophospholipase</fullName>
    </submittedName>
</protein>
<dbReference type="EMBL" id="JAULSN010000006">
    <property type="protein sequence ID" value="KAK3369723.1"/>
    <property type="molecule type" value="Genomic_DNA"/>
</dbReference>
<dbReference type="GO" id="GO:0046486">
    <property type="term" value="P:glycerolipid metabolic process"/>
    <property type="evidence" value="ECO:0007669"/>
    <property type="project" value="UniProtKB-ARBA"/>
</dbReference>
<dbReference type="Pfam" id="PF01734">
    <property type="entry name" value="Patatin"/>
    <property type="match status" value="1"/>
</dbReference>
<reference evidence="6" key="1">
    <citation type="journal article" date="2023" name="Mol. Phylogenet. Evol.">
        <title>Genome-scale phylogeny and comparative genomics of the fungal order Sordariales.</title>
        <authorList>
            <person name="Hensen N."/>
            <person name="Bonometti L."/>
            <person name="Westerberg I."/>
            <person name="Brannstrom I.O."/>
            <person name="Guillou S."/>
            <person name="Cros-Aarteil S."/>
            <person name="Calhoun S."/>
            <person name="Haridas S."/>
            <person name="Kuo A."/>
            <person name="Mondo S."/>
            <person name="Pangilinan J."/>
            <person name="Riley R."/>
            <person name="LaButti K."/>
            <person name="Andreopoulos B."/>
            <person name="Lipzen A."/>
            <person name="Chen C."/>
            <person name="Yan M."/>
            <person name="Daum C."/>
            <person name="Ng V."/>
            <person name="Clum A."/>
            <person name="Steindorff A."/>
            <person name="Ohm R.A."/>
            <person name="Martin F."/>
            <person name="Silar P."/>
            <person name="Natvig D.O."/>
            <person name="Lalanne C."/>
            <person name="Gautier V."/>
            <person name="Ament-Velasquez S.L."/>
            <person name="Kruys A."/>
            <person name="Hutchinson M.I."/>
            <person name="Powell A.J."/>
            <person name="Barry K."/>
            <person name="Miller A.N."/>
            <person name="Grigoriev I.V."/>
            <person name="Debuchy R."/>
            <person name="Gladieux P."/>
            <person name="Hiltunen Thoren M."/>
            <person name="Johannesson H."/>
        </authorList>
    </citation>
    <scope>NUCLEOTIDE SEQUENCE</scope>
    <source>
        <strain evidence="6">CBS 958.72</strain>
    </source>
</reference>
<keyword evidence="6" id="KW-0808">Transferase</keyword>
<dbReference type="GO" id="GO:0016020">
    <property type="term" value="C:membrane"/>
    <property type="evidence" value="ECO:0007669"/>
    <property type="project" value="TreeGrafter"/>
</dbReference>
<organism evidence="6 7">
    <name type="scientific">Lasiosphaeria ovina</name>
    <dbReference type="NCBI Taxonomy" id="92902"/>
    <lineage>
        <taxon>Eukaryota</taxon>
        <taxon>Fungi</taxon>
        <taxon>Dikarya</taxon>
        <taxon>Ascomycota</taxon>
        <taxon>Pezizomycotina</taxon>
        <taxon>Sordariomycetes</taxon>
        <taxon>Sordariomycetidae</taxon>
        <taxon>Sordariales</taxon>
        <taxon>Lasiosphaeriaceae</taxon>
        <taxon>Lasiosphaeria</taxon>
    </lineage>
</organism>
<keyword evidence="2" id="KW-0442">Lipid degradation</keyword>
<dbReference type="GO" id="GO:0019369">
    <property type="term" value="P:arachidonate metabolic process"/>
    <property type="evidence" value="ECO:0007669"/>
    <property type="project" value="TreeGrafter"/>
</dbReference>
<evidence type="ECO:0000256" key="4">
    <source>
        <dbReference type="PROSITE-ProRule" id="PRU01161"/>
    </source>
</evidence>
<evidence type="ECO:0000256" key="3">
    <source>
        <dbReference type="ARBA" id="ARBA00023098"/>
    </source>
</evidence>
<dbReference type="GO" id="GO:0047499">
    <property type="term" value="F:calcium-independent phospholipase A2 activity"/>
    <property type="evidence" value="ECO:0007669"/>
    <property type="project" value="TreeGrafter"/>
</dbReference>
<dbReference type="Gene3D" id="1.25.40.10">
    <property type="entry name" value="Tetratricopeptide repeat domain"/>
    <property type="match status" value="1"/>
</dbReference>
<dbReference type="SUPFAM" id="SSF52151">
    <property type="entry name" value="FabD/lysophospholipase-like"/>
    <property type="match status" value="1"/>
</dbReference>
<proteinExistence type="predicted"/>
<dbReference type="InterPro" id="IPR016035">
    <property type="entry name" value="Acyl_Trfase/lysoPLipase"/>
</dbReference>
<evidence type="ECO:0000259" key="5">
    <source>
        <dbReference type="PROSITE" id="PS51635"/>
    </source>
</evidence>
<gene>
    <name evidence="6" type="ORF">B0T24DRAFT_708597</name>
</gene>
<dbReference type="SUPFAM" id="SSF48452">
    <property type="entry name" value="TPR-like"/>
    <property type="match status" value="1"/>
</dbReference>
<dbReference type="InterPro" id="IPR002641">
    <property type="entry name" value="PNPLA_dom"/>
</dbReference>
<dbReference type="AlphaFoldDB" id="A0AAE0K409"/>
<evidence type="ECO:0000313" key="7">
    <source>
        <dbReference type="Proteomes" id="UP001287356"/>
    </source>
</evidence>
<reference evidence="6" key="2">
    <citation type="submission" date="2023-06" db="EMBL/GenBank/DDBJ databases">
        <authorList>
            <consortium name="Lawrence Berkeley National Laboratory"/>
            <person name="Haridas S."/>
            <person name="Hensen N."/>
            <person name="Bonometti L."/>
            <person name="Westerberg I."/>
            <person name="Brannstrom I.O."/>
            <person name="Guillou S."/>
            <person name="Cros-Aarteil S."/>
            <person name="Calhoun S."/>
            <person name="Kuo A."/>
            <person name="Mondo S."/>
            <person name="Pangilinan J."/>
            <person name="Riley R."/>
            <person name="Labutti K."/>
            <person name="Andreopoulos B."/>
            <person name="Lipzen A."/>
            <person name="Chen C."/>
            <person name="Yanf M."/>
            <person name="Daum C."/>
            <person name="Ng V."/>
            <person name="Clum A."/>
            <person name="Steindorff A."/>
            <person name="Ohm R."/>
            <person name="Martin F."/>
            <person name="Silar P."/>
            <person name="Natvig D."/>
            <person name="Lalanne C."/>
            <person name="Gautier V."/>
            <person name="Ament-Velasquez S.L."/>
            <person name="Kruys A."/>
            <person name="Hutchinson M.I."/>
            <person name="Powell A.J."/>
            <person name="Barry K."/>
            <person name="Miller A.N."/>
            <person name="Grigoriev I.V."/>
            <person name="Debuchy R."/>
            <person name="Gladieux P."/>
            <person name="Thoren M.H."/>
            <person name="Johannesson H."/>
        </authorList>
    </citation>
    <scope>NUCLEOTIDE SEQUENCE</scope>
    <source>
        <strain evidence="6">CBS 958.72</strain>
    </source>
</reference>
<feature type="short sequence motif" description="DGA/G" evidence="4">
    <location>
        <begin position="64"/>
        <end position="66"/>
    </location>
</feature>
<dbReference type="PROSITE" id="PS51635">
    <property type="entry name" value="PNPLA"/>
    <property type="match status" value="1"/>
</dbReference>
<evidence type="ECO:0000313" key="6">
    <source>
        <dbReference type="EMBL" id="KAK3369723.1"/>
    </source>
</evidence>
<accession>A0AAE0K409</accession>